<protein>
    <submittedName>
        <fullName evidence="2">Uncharacterized protein</fullName>
    </submittedName>
</protein>
<feature type="region of interest" description="Disordered" evidence="1">
    <location>
        <begin position="52"/>
        <end position="75"/>
    </location>
</feature>
<gene>
    <name evidence="2" type="ORF">SVUK_LOCUS3908</name>
</gene>
<feature type="region of interest" description="Disordered" evidence="1">
    <location>
        <begin position="1"/>
        <end position="23"/>
    </location>
</feature>
<sequence length="75" mass="8674">MRRIRIKFGPKTGAVSTKTKGRLGNGGPLHAHIYILRSDLPFGNFPMTSVSGHQHSVNNDQYHIRKHRQERDMHW</sequence>
<keyword evidence="3" id="KW-1185">Reference proteome</keyword>
<proteinExistence type="predicted"/>
<evidence type="ECO:0000313" key="2">
    <source>
        <dbReference type="EMBL" id="VDM68910.1"/>
    </source>
</evidence>
<reference evidence="2 3" key="1">
    <citation type="submission" date="2018-11" db="EMBL/GenBank/DDBJ databases">
        <authorList>
            <consortium name="Pathogen Informatics"/>
        </authorList>
    </citation>
    <scope>NUCLEOTIDE SEQUENCE [LARGE SCALE GENOMIC DNA]</scope>
</reference>
<accession>A0A3P7I808</accession>
<name>A0A3P7I808_STRVU</name>
<feature type="compositionally biased region" description="Polar residues" evidence="1">
    <location>
        <begin position="52"/>
        <end position="61"/>
    </location>
</feature>
<dbReference type="AlphaFoldDB" id="A0A3P7I808"/>
<dbReference type="EMBL" id="UYYB01010414">
    <property type="protein sequence ID" value="VDM68910.1"/>
    <property type="molecule type" value="Genomic_DNA"/>
</dbReference>
<evidence type="ECO:0000313" key="3">
    <source>
        <dbReference type="Proteomes" id="UP000270094"/>
    </source>
</evidence>
<dbReference type="Proteomes" id="UP000270094">
    <property type="component" value="Unassembled WGS sequence"/>
</dbReference>
<organism evidence="2 3">
    <name type="scientific">Strongylus vulgaris</name>
    <name type="common">Blood worm</name>
    <dbReference type="NCBI Taxonomy" id="40348"/>
    <lineage>
        <taxon>Eukaryota</taxon>
        <taxon>Metazoa</taxon>
        <taxon>Ecdysozoa</taxon>
        <taxon>Nematoda</taxon>
        <taxon>Chromadorea</taxon>
        <taxon>Rhabditida</taxon>
        <taxon>Rhabditina</taxon>
        <taxon>Rhabditomorpha</taxon>
        <taxon>Strongyloidea</taxon>
        <taxon>Strongylidae</taxon>
        <taxon>Strongylus</taxon>
    </lineage>
</organism>
<evidence type="ECO:0000256" key="1">
    <source>
        <dbReference type="SAM" id="MobiDB-lite"/>
    </source>
</evidence>